<feature type="transmembrane region" description="Helical" evidence="1">
    <location>
        <begin position="119"/>
        <end position="139"/>
    </location>
</feature>
<proteinExistence type="predicted"/>
<evidence type="ECO:0000313" key="3">
    <source>
        <dbReference type="Proteomes" id="UP000322245"/>
    </source>
</evidence>
<protein>
    <submittedName>
        <fullName evidence="2">Uncharacterized protein</fullName>
    </submittedName>
</protein>
<evidence type="ECO:0000256" key="1">
    <source>
        <dbReference type="SAM" id="Phobius"/>
    </source>
</evidence>
<keyword evidence="3" id="KW-1185">Reference proteome</keyword>
<reference evidence="2 3" key="1">
    <citation type="submission" date="2017-05" db="EMBL/GenBank/DDBJ databases">
        <title>The Genome Sequence of Tsuchiyaea wingfieldii DSM 27421.</title>
        <authorList>
            <person name="Cuomo C."/>
            <person name="Passer A."/>
            <person name="Billmyre B."/>
            <person name="Heitman J."/>
        </authorList>
    </citation>
    <scope>NUCLEOTIDE SEQUENCE [LARGE SCALE GENOMIC DNA]</scope>
    <source>
        <strain evidence="2 3">DSM 27421</strain>
    </source>
</reference>
<dbReference type="EMBL" id="NIDF01000499">
    <property type="protein sequence ID" value="TYJ51095.1"/>
    <property type="molecule type" value="Genomic_DNA"/>
</dbReference>
<feature type="non-terminal residue" evidence="2">
    <location>
        <position position="148"/>
    </location>
</feature>
<accession>A0A5D3AHS8</accession>
<comment type="caution">
    <text evidence="2">The sequence shown here is derived from an EMBL/GenBank/DDBJ whole genome shotgun (WGS) entry which is preliminary data.</text>
</comment>
<name>A0A5D3AHS8_9TREE</name>
<evidence type="ECO:0000313" key="2">
    <source>
        <dbReference type="EMBL" id="TYJ51095.1"/>
    </source>
</evidence>
<sequence length="148" mass="16535">MASLSFHAAAFAELVRVWANYEGLRPSRRNSFATAHNFPPFSLYGKHPYNTMAQASVQAFRQAARAHVCNHSCAVEVLQFHLVDLNHQRWFPDNRSNFQPPTNNAPVLPPSLASDRFGILRRIGLIILIAVASAVIPLLEDMMILISV</sequence>
<keyword evidence="1" id="KW-1133">Transmembrane helix</keyword>
<dbReference type="AlphaFoldDB" id="A0A5D3AHS8"/>
<gene>
    <name evidence="2" type="ORF">B9479_008353</name>
</gene>
<keyword evidence="1" id="KW-0472">Membrane</keyword>
<dbReference type="Proteomes" id="UP000322245">
    <property type="component" value="Unassembled WGS sequence"/>
</dbReference>
<keyword evidence="1" id="KW-0812">Transmembrane</keyword>
<organism evidence="2 3">
    <name type="scientific">Cryptococcus floricola</name>
    <dbReference type="NCBI Taxonomy" id="2591691"/>
    <lineage>
        <taxon>Eukaryota</taxon>
        <taxon>Fungi</taxon>
        <taxon>Dikarya</taxon>
        <taxon>Basidiomycota</taxon>
        <taxon>Agaricomycotina</taxon>
        <taxon>Tremellomycetes</taxon>
        <taxon>Tremellales</taxon>
        <taxon>Cryptococcaceae</taxon>
        <taxon>Cryptococcus</taxon>
    </lineage>
</organism>